<sequence>MNLRKWFLVAWLLSCLVPAAVAQTDSTSAEESLWDIVKMATVDCAIKAGEQRVFYYRLAEDDSLYLNYTHQKGEALGLVEVKVWKGESLLQKADLKDFKETLAIEHKGIYAITLANASKADIAGKLQISRRPAYEESVKFDVRVPLKVMTDTTFLYEKKKVFVKNDTTAEEVMNRTFMVSSMVNLRQTSRTNVEFKLPAETAFWAYHLSVSEETNVQFDKLTSQLGKGAATLLASSNPLTAFALGTVSVLPSVSVGEDVDYYILPKDQTQAFMEDKPFKSFKKGLRVVTDYARLMPDEVPNKGQMAFGFYNDNFVEGVKATLRIVAIKVKPRYEWRTYRKPIIAKRSEPSVTE</sequence>
<gene>
    <name evidence="2" type="ORF">SAMN05421780_10456</name>
</gene>
<evidence type="ECO:0000313" key="2">
    <source>
        <dbReference type="EMBL" id="SFC26236.1"/>
    </source>
</evidence>
<feature type="signal peptide" evidence="1">
    <location>
        <begin position="1"/>
        <end position="22"/>
    </location>
</feature>
<keyword evidence="3" id="KW-1185">Reference proteome</keyword>
<protein>
    <submittedName>
        <fullName evidence="2">Uncharacterized protein</fullName>
    </submittedName>
</protein>
<proteinExistence type="predicted"/>
<evidence type="ECO:0000313" key="3">
    <source>
        <dbReference type="Proteomes" id="UP000199514"/>
    </source>
</evidence>
<dbReference type="AlphaFoldDB" id="A0A1I1HQU8"/>
<feature type="chain" id="PRO_5011520712" evidence="1">
    <location>
        <begin position="23"/>
        <end position="353"/>
    </location>
</feature>
<keyword evidence="1" id="KW-0732">Signal</keyword>
<reference evidence="2 3" key="1">
    <citation type="submission" date="2016-10" db="EMBL/GenBank/DDBJ databases">
        <authorList>
            <person name="de Groot N.N."/>
        </authorList>
    </citation>
    <scope>NUCLEOTIDE SEQUENCE [LARGE SCALE GENOMIC DNA]</scope>
    <source>
        <strain evidence="2 3">DSM 6793</strain>
    </source>
</reference>
<dbReference type="Proteomes" id="UP000199514">
    <property type="component" value="Unassembled WGS sequence"/>
</dbReference>
<dbReference type="RefSeq" id="WP_091510503.1">
    <property type="nucleotide sequence ID" value="NZ_FOLE01000004.1"/>
</dbReference>
<organism evidence="2 3">
    <name type="scientific">Flexibacter flexilis DSM 6793</name>
    <dbReference type="NCBI Taxonomy" id="927664"/>
    <lineage>
        <taxon>Bacteria</taxon>
        <taxon>Pseudomonadati</taxon>
        <taxon>Bacteroidota</taxon>
        <taxon>Cytophagia</taxon>
        <taxon>Cytophagales</taxon>
        <taxon>Flexibacteraceae</taxon>
        <taxon>Flexibacter</taxon>
    </lineage>
</organism>
<dbReference type="STRING" id="927664.SAMN05421780_10456"/>
<dbReference type="OrthoDB" id="926208at2"/>
<dbReference type="EMBL" id="FOLE01000004">
    <property type="protein sequence ID" value="SFC26236.1"/>
    <property type="molecule type" value="Genomic_DNA"/>
</dbReference>
<evidence type="ECO:0000256" key="1">
    <source>
        <dbReference type="SAM" id="SignalP"/>
    </source>
</evidence>
<accession>A0A1I1HQU8</accession>
<name>A0A1I1HQU8_9BACT</name>